<dbReference type="CDD" id="cd07316">
    <property type="entry name" value="terB_like_DjlA"/>
    <property type="match status" value="1"/>
</dbReference>
<dbReference type="InterPro" id="IPR001623">
    <property type="entry name" value="DnaJ_domain"/>
</dbReference>
<protein>
    <submittedName>
        <fullName evidence="4">Heat shock protein DnaJ domain-containing protein</fullName>
    </submittedName>
</protein>
<feature type="domain" description="J" evidence="3">
    <location>
        <begin position="179"/>
        <end position="243"/>
    </location>
</feature>
<dbReference type="InterPro" id="IPR029024">
    <property type="entry name" value="TerB-like"/>
</dbReference>
<gene>
    <name evidence="5" type="ORF">BGC33_09665</name>
    <name evidence="4" type="ORF">MS2017_1609</name>
</gene>
<keyword evidence="2" id="KW-1133">Transmembrane helix</keyword>
<name>A0A1J5UE57_9GAMM</name>
<keyword evidence="1" id="KW-0143">Chaperone</keyword>
<sequence length="245" mass="27782">MIWLAAIIGYAINGPFGALIGFLIAWVLGFAVRSFVVRNNNHVTDLFLNSLFAMLAKIAKADGIITKEEIDAVTQFMNHVKLSSADKKTAINAFRSASVSKHSIYEYASQYSKLASGEMRGVVYAVLWDVAYSDGILHEKEDEILRRIPEYLGLNSGAYHQYKDRIHNQNDWNEDAIDKAYEILGCSKDSSIKEIKKSYKRAIAKHHPDKIHSQGLPKEFMDYANEQSKSINKAYDLIKKYRHDS</sequence>
<proteinExistence type="predicted"/>
<dbReference type="SUPFAM" id="SSF46565">
    <property type="entry name" value="Chaperone J-domain"/>
    <property type="match status" value="1"/>
</dbReference>
<keyword evidence="2" id="KW-0472">Membrane</keyword>
<dbReference type="SUPFAM" id="SSF158682">
    <property type="entry name" value="TerB-like"/>
    <property type="match status" value="1"/>
</dbReference>
<dbReference type="OrthoDB" id="9782583at2"/>
<organism evidence="5 6">
    <name type="scientific">Bathymodiolus thermophilus thioautotrophic gill symbiont</name>
    <dbReference type="NCBI Taxonomy" id="2360"/>
    <lineage>
        <taxon>Bacteria</taxon>
        <taxon>Pseudomonadati</taxon>
        <taxon>Pseudomonadota</taxon>
        <taxon>Gammaproteobacteria</taxon>
        <taxon>sulfur-oxidizing symbionts</taxon>
    </lineage>
</organism>
<reference evidence="4 7" key="3">
    <citation type="submission" date="2017-11" db="EMBL/GenBank/DDBJ databases">
        <title>Genome sequence of the bacterial symbiont EPR9N from a vent mussel Bathymodiolus thermophilus.</title>
        <authorList>
            <person name="Won Y.-J."/>
        </authorList>
    </citation>
    <scope>NUCLEOTIDE SEQUENCE [LARGE SCALE GENOMIC DNA]</scope>
    <source>
        <strain evidence="4 7">EPR9N</strain>
    </source>
</reference>
<dbReference type="PRINTS" id="PR00625">
    <property type="entry name" value="JDOMAIN"/>
</dbReference>
<dbReference type="EMBL" id="CP024634">
    <property type="protein sequence ID" value="AYQ57292.1"/>
    <property type="molecule type" value="Genomic_DNA"/>
</dbReference>
<evidence type="ECO:0000256" key="2">
    <source>
        <dbReference type="SAM" id="Phobius"/>
    </source>
</evidence>
<dbReference type="Proteomes" id="UP000278334">
    <property type="component" value="Chromosome"/>
</dbReference>
<dbReference type="Proteomes" id="UP000182798">
    <property type="component" value="Unassembled WGS sequence"/>
</dbReference>
<dbReference type="Pfam" id="PF05099">
    <property type="entry name" value="TerB"/>
    <property type="match status" value="1"/>
</dbReference>
<keyword evidence="2" id="KW-0812">Transmembrane</keyword>
<dbReference type="InterPro" id="IPR050817">
    <property type="entry name" value="DjlA_DnaK_co-chaperone"/>
</dbReference>
<evidence type="ECO:0000256" key="1">
    <source>
        <dbReference type="ARBA" id="ARBA00023186"/>
    </source>
</evidence>
<dbReference type="NCBIfam" id="NF006948">
    <property type="entry name" value="PRK09430.1"/>
    <property type="match status" value="1"/>
</dbReference>
<dbReference type="PROSITE" id="PS50076">
    <property type="entry name" value="DNAJ_2"/>
    <property type="match status" value="1"/>
</dbReference>
<reference evidence="6" key="1">
    <citation type="submission" date="2016-09" db="EMBL/GenBank/DDBJ databases">
        <title>Genome Sequence of Bathymodiolus thermophilus sulfur-oxidizing gill endosymbiont.</title>
        <authorList>
            <person name="Ponnudurai R."/>
            <person name="Kleiner M."/>
            <person name="Sayavedra L."/>
            <person name="Thuermer A."/>
            <person name="Felbeck H."/>
            <person name="Schlueter R."/>
            <person name="Schweder T."/>
            <person name="Markert S."/>
        </authorList>
    </citation>
    <scope>NUCLEOTIDE SEQUENCE [LARGE SCALE GENOMIC DNA]</scope>
    <source>
        <strain evidence="6">BAT/CrabSpa'14</strain>
    </source>
</reference>
<evidence type="ECO:0000313" key="6">
    <source>
        <dbReference type="Proteomes" id="UP000182798"/>
    </source>
</evidence>
<reference evidence="5" key="2">
    <citation type="journal article" date="2017" name="Stand. Genomic Sci.">
        <title>Genome sequence of the sulfur-oxidizing Bathymodiolus thermophilus gill endosymbiont.</title>
        <authorList>
            <person name="Ponnudurai R."/>
            <person name="Sayavedra L."/>
            <person name="Kleiner M."/>
            <person name="Heiden S.E."/>
            <person name="Thurmer A."/>
            <person name="Felbeck H."/>
            <person name="Schluter R."/>
            <person name="Sievert S.M."/>
            <person name="Daniel R."/>
            <person name="Schweder T."/>
            <person name="Markert S."/>
        </authorList>
    </citation>
    <scope>NUCLEOTIDE SEQUENCE</scope>
    <source>
        <strain evidence="5">BAT/CrabSpa'14</strain>
    </source>
</reference>
<evidence type="ECO:0000313" key="4">
    <source>
        <dbReference type="EMBL" id="AYQ57292.1"/>
    </source>
</evidence>
<dbReference type="Gene3D" id="1.10.287.110">
    <property type="entry name" value="DnaJ domain"/>
    <property type="match status" value="1"/>
</dbReference>
<dbReference type="AlphaFoldDB" id="A0A1J5UE57"/>
<keyword evidence="4" id="KW-0346">Stress response</keyword>
<evidence type="ECO:0000313" key="5">
    <source>
        <dbReference type="EMBL" id="OIR24205.1"/>
    </source>
</evidence>
<dbReference type="InterPro" id="IPR007791">
    <property type="entry name" value="DjlA_N"/>
</dbReference>
<evidence type="ECO:0000259" key="3">
    <source>
        <dbReference type="PROSITE" id="PS50076"/>
    </source>
</evidence>
<dbReference type="EMBL" id="MIQH01000796">
    <property type="protein sequence ID" value="OIR24205.1"/>
    <property type="molecule type" value="Genomic_DNA"/>
</dbReference>
<dbReference type="Gene3D" id="1.10.3680.10">
    <property type="entry name" value="TerB-like"/>
    <property type="match status" value="1"/>
</dbReference>
<dbReference type="PANTHER" id="PTHR24074">
    <property type="entry name" value="CO-CHAPERONE PROTEIN DJLA"/>
    <property type="match status" value="1"/>
</dbReference>
<dbReference type="Pfam" id="PF00226">
    <property type="entry name" value="DnaJ"/>
    <property type="match status" value="1"/>
</dbReference>
<dbReference type="InterPro" id="IPR036869">
    <property type="entry name" value="J_dom_sf"/>
</dbReference>
<dbReference type="RefSeq" id="WP_071564884.1">
    <property type="nucleotide sequence ID" value="NZ_CAESAR020000074.1"/>
</dbReference>
<dbReference type="SMART" id="SM00271">
    <property type="entry name" value="DnaJ"/>
    <property type="match status" value="1"/>
</dbReference>
<accession>A0A1J5UE57</accession>
<dbReference type="CDD" id="cd06257">
    <property type="entry name" value="DnaJ"/>
    <property type="match status" value="1"/>
</dbReference>
<evidence type="ECO:0000313" key="7">
    <source>
        <dbReference type="Proteomes" id="UP000278334"/>
    </source>
</evidence>
<dbReference type="KEGG" id="bthg:MS2017_1609"/>
<feature type="transmembrane region" description="Helical" evidence="2">
    <location>
        <begin position="6"/>
        <end position="32"/>
    </location>
</feature>